<evidence type="ECO:0000259" key="1">
    <source>
        <dbReference type="Pfam" id="PF14033"/>
    </source>
</evidence>
<dbReference type="PANTHER" id="PTHR33119:SF1">
    <property type="entry name" value="FE2OG DIOXYGENASE DOMAIN-CONTAINING PROTEIN"/>
    <property type="match status" value="1"/>
</dbReference>
<sequence>MSLALYGIQGHVPQLKSSDIAMTDRCLTRFCIAVRQKKDWKSKIFDEKIALQWVNKAGHAFSNARVLASPLRDAVSDLWCSALALTTLESEISLDASDSSLEPFDMNMIETNEKNSLKYARGSKYALREPELKESGLGIFISDDLVPPALHQELMRQLDTLAAKEPQDFHPGSSGKVQDLIDPSLYPYIAGTTPVLSSDVKLPPFGKDNMFHTKLIDMVSARDTISSYASIPSVFQISPDGTDAHINSYINGLGTREQYPGLFRVIEKMFLLALSHFEKTLKQSAEYATKYSTSVERWTERRDFAIENGYELTREMWTEFLNEQSSEWDARRRDEKQAKEELQRDIRQEECVKTTFYDLGNEFAASQQYKGKEMKVIVKAVNYMLIPGQEYKGLWHMEGMPHEQIVASVFYYYDSNGQVIQDEGLDFRKFRDSIEDFPHLENSDDTYEADYTHEIYTHEDFALEFTTPDGDNDGCDDHYPSDWETDSCNEGPTLISSGNLSRFVELGRVSTTNICPGSNGTGRMISFPNWIHHKVAQIKNGSVSGDRVASRKILCFFLVDDTSHEEEIHHHGFSLKGLGSMNVLTTSEVPMQMRKCNKPTMFTLISKISTRLTGGTALPPELLDIIWRYISEGTLTREEAEMHRLMLMQCTDSVMHCTMGY</sequence>
<accession>A0A9P5PG67</accession>
<dbReference type="OrthoDB" id="415532at2759"/>
<dbReference type="InterPro" id="IPR049192">
    <property type="entry name" value="DUF4246_C"/>
</dbReference>
<dbReference type="Proteomes" id="UP000772434">
    <property type="component" value="Unassembled WGS sequence"/>
</dbReference>
<dbReference type="InterPro" id="IPR025340">
    <property type="entry name" value="DUF4246"/>
</dbReference>
<protein>
    <recommendedName>
        <fullName evidence="1">DUF4246 domain-containing protein</fullName>
    </recommendedName>
</protein>
<keyword evidence="3" id="KW-1185">Reference proteome</keyword>
<comment type="caution">
    <text evidence="2">The sequence shown here is derived from an EMBL/GenBank/DDBJ whole genome shotgun (WGS) entry which is preliminary data.</text>
</comment>
<evidence type="ECO:0000313" key="3">
    <source>
        <dbReference type="Proteomes" id="UP000772434"/>
    </source>
</evidence>
<organism evidence="2 3">
    <name type="scientific">Rhodocollybia butyracea</name>
    <dbReference type="NCBI Taxonomy" id="206335"/>
    <lineage>
        <taxon>Eukaryota</taxon>
        <taxon>Fungi</taxon>
        <taxon>Dikarya</taxon>
        <taxon>Basidiomycota</taxon>
        <taxon>Agaricomycotina</taxon>
        <taxon>Agaricomycetes</taxon>
        <taxon>Agaricomycetidae</taxon>
        <taxon>Agaricales</taxon>
        <taxon>Marasmiineae</taxon>
        <taxon>Omphalotaceae</taxon>
        <taxon>Rhodocollybia</taxon>
    </lineage>
</organism>
<name>A0A9P5PG67_9AGAR</name>
<reference evidence="2" key="1">
    <citation type="submission" date="2020-11" db="EMBL/GenBank/DDBJ databases">
        <authorList>
            <consortium name="DOE Joint Genome Institute"/>
            <person name="Ahrendt S."/>
            <person name="Riley R."/>
            <person name="Andreopoulos W."/>
            <person name="Labutti K."/>
            <person name="Pangilinan J."/>
            <person name="Ruiz-Duenas F.J."/>
            <person name="Barrasa J.M."/>
            <person name="Sanchez-Garcia M."/>
            <person name="Camarero S."/>
            <person name="Miyauchi S."/>
            <person name="Serrano A."/>
            <person name="Linde D."/>
            <person name="Babiker R."/>
            <person name="Drula E."/>
            <person name="Ayuso-Fernandez I."/>
            <person name="Pacheco R."/>
            <person name="Padilla G."/>
            <person name="Ferreira P."/>
            <person name="Barriuso J."/>
            <person name="Kellner H."/>
            <person name="Castanera R."/>
            <person name="Alfaro M."/>
            <person name="Ramirez L."/>
            <person name="Pisabarro A.G."/>
            <person name="Kuo A."/>
            <person name="Tritt A."/>
            <person name="Lipzen A."/>
            <person name="He G."/>
            <person name="Yan M."/>
            <person name="Ng V."/>
            <person name="Cullen D."/>
            <person name="Martin F."/>
            <person name="Rosso M.-N."/>
            <person name="Henrissat B."/>
            <person name="Hibbett D."/>
            <person name="Martinez A.T."/>
            <person name="Grigoriev I.V."/>
        </authorList>
    </citation>
    <scope>NUCLEOTIDE SEQUENCE</scope>
    <source>
        <strain evidence="2">AH 40177</strain>
    </source>
</reference>
<dbReference type="AlphaFoldDB" id="A0A9P5PG67"/>
<dbReference type="EMBL" id="JADNRY010000162">
    <property type="protein sequence ID" value="KAF9062786.1"/>
    <property type="molecule type" value="Genomic_DNA"/>
</dbReference>
<dbReference type="Pfam" id="PF14033">
    <property type="entry name" value="DUF4246"/>
    <property type="match status" value="1"/>
</dbReference>
<evidence type="ECO:0000313" key="2">
    <source>
        <dbReference type="EMBL" id="KAF9062786.1"/>
    </source>
</evidence>
<proteinExistence type="predicted"/>
<gene>
    <name evidence="2" type="ORF">BDP27DRAFT_1406090</name>
</gene>
<dbReference type="PANTHER" id="PTHR33119">
    <property type="entry name" value="IFI3P"/>
    <property type="match status" value="1"/>
</dbReference>
<feature type="domain" description="DUF4246" evidence="1">
    <location>
        <begin position="138"/>
        <end position="560"/>
    </location>
</feature>